<evidence type="ECO:0000256" key="13">
    <source>
        <dbReference type="SAM" id="MobiDB-lite"/>
    </source>
</evidence>
<evidence type="ECO:0000256" key="1">
    <source>
        <dbReference type="ARBA" id="ARBA00004448"/>
    </source>
</evidence>
<name>A0A0D1CE22_MYCMD</name>
<dbReference type="OMA" id="IFRFYQV"/>
<feature type="repeat" description="Solcar" evidence="12">
    <location>
        <begin position="774"/>
        <end position="864"/>
    </location>
</feature>
<dbReference type="PROSITE" id="PS50222">
    <property type="entry name" value="EF_HAND_2"/>
    <property type="match status" value="1"/>
</dbReference>
<dbReference type="PANTHER" id="PTHR24089">
    <property type="entry name" value="SOLUTE CARRIER FAMILY 25"/>
    <property type="match status" value="1"/>
</dbReference>
<dbReference type="InterPro" id="IPR018108">
    <property type="entry name" value="MCP_transmembrane"/>
</dbReference>
<evidence type="ECO:0000256" key="9">
    <source>
        <dbReference type="ARBA" id="ARBA00022989"/>
    </source>
</evidence>
<feature type="compositionally biased region" description="Acidic residues" evidence="13">
    <location>
        <begin position="631"/>
        <end position="640"/>
    </location>
</feature>
<dbReference type="FunFam" id="1.10.238.10:FF:000310">
    <property type="entry name" value="Solute carrier family 25 (Mitochondrial phosphate transporter), member 23/24/25/41"/>
    <property type="match status" value="1"/>
</dbReference>
<dbReference type="eggNOG" id="KOG0036">
    <property type="taxonomic scope" value="Eukaryota"/>
</dbReference>
<dbReference type="AlphaFoldDB" id="A0A0D1CE22"/>
<feature type="compositionally biased region" description="Low complexity" evidence="13">
    <location>
        <begin position="18"/>
        <end position="58"/>
    </location>
</feature>
<feature type="compositionally biased region" description="Basic and acidic residues" evidence="13">
    <location>
        <begin position="249"/>
        <end position="268"/>
    </location>
</feature>
<evidence type="ECO:0000313" key="16">
    <source>
        <dbReference type="Proteomes" id="UP000000561"/>
    </source>
</evidence>
<evidence type="ECO:0000256" key="11">
    <source>
        <dbReference type="ARBA" id="ARBA00023136"/>
    </source>
</evidence>
<protein>
    <recommendedName>
        <fullName evidence="14">EF-hand domain-containing protein</fullName>
    </recommendedName>
</protein>
<evidence type="ECO:0000256" key="12">
    <source>
        <dbReference type="PROSITE-ProRule" id="PRU00282"/>
    </source>
</evidence>
<dbReference type="EMBL" id="CM003141">
    <property type="protein sequence ID" value="KIS71322.1"/>
    <property type="molecule type" value="Genomic_DNA"/>
</dbReference>
<dbReference type="Pfam" id="PF00153">
    <property type="entry name" value="Mito_carr"/>
    <property type="match status" value="3"/>
</dbReference>
<evidence type="ECO:0000256" key="4">
    <source>
        <dbReference type="ARBA" id="ARBA00022692"/>
    </source>
</evidence>
<dbReference type="PRINTS" id="PR00926">
    <property type="entry name" value="MITOCARRIER"/>
</dbReference>
<gene>
    <name evidence="15" type="ORF">UMAG_01222</name>
</gene>
<evidence type="ECO:0000256" key="2">
    <source>
        <dbReference type="ARBA" id="ARBA00006375"/>
    </source>
</evidence>
<dbReference type="FunFam" id="1.50.40.10:FF:000016">
    <property type="entry name" value="Solute carrier family 25 member 23"/>
    <property type="match status" value="1"/>
</dbReference>
<accession>A0A0D1CE22</accession>
<dbReference type="GO" id="GO:0005347">
    <property type="term" value="F:ATP transmembrane transporter activity"/>
    <property type="evidence" value="ECO:0000318"/>
    <property type="project" value="GO_Central"/>
</dbReference>
<comment type="subcellular location">
    <subcellularLocation>
        <location evidence="1">Mitochondrion inner membrane</location>
        <topology evidence="1">Multi-pass membrane protein</topology>
    </subcellularLocation>
</comment>
<evidence type="ECO:0000256" key="3">
    <source>
        <dbReference type="ARBA" id="ARBA00022448"/>
    </source>
</evidence>
<feature type="region of interest" description="Disordered" evidence="13">
    <location>
        <begin position="593"/>
        <end position="640"/>
    </location>
</feature>
<feature type="region of interest" description="Disordered" evidence="13">
    <location>
        <begin position="556"/>
        <end position="578"/>
    </location>
</feature>
<keyword evidence="5" id="KW-0479">Metal-binding</keyword>
<feature type="compositionally biased region" description="Low complexity" evidence="13">
    <location>
        <begin position="269"/>
        <end position="286"/>
    </location>
</feature>
<feature type="compositionally biased region" description="Basic and acidic residues" evidence="13">
    <location>
        <begin position="102"/>
        <end position="113"/>
    </location>
</feature>
<dbReference type="InterPro" id="IPR002048">
    <property type="entry name" value="EF_hand_dom"/>
</dbReference>
<feature type="compositionally biased region" description="Low complexity" evidence="13">
    <location>
        <begin position="183"/>
        <end position="228"/>
    </location>
</feature>
<feature type="compositionally biased region" description="Basic and acidic residues" evidence="13">
    <location>
        <begin position="389"/>
        <end position="407"/>
    </location>
</feature>
<dbReference type="GO" id="GO:0005743">
    <property type="term" value="C:mitochondrial inner membrane"/>
    <property type="evidence" value="ECO:0007669"/>
    <property type="project" value="UniProtKB-SubCell"/>
</dbReference>
<keyword evidence="3" id="KW-0813">Transport</keyword>
<dbReference type="InParanoid" id="A0A0D1CE22"/>
<dbReference type="InterPro" id="IPR023395">
    <property type="entry name" value="MCP_dom_sf"/>
</dbReference>
<feature type="region of interest" description="Disordered" evidence="13">
    <location>
        <begin position="86"/>
        <end position="114"/>
    </location>
</feature>
<keyword evidence="4 12" id="KW-0812">Transmembrane</keyword>
<keyword evidence="8" id="KW-0106">Calcium</keyword>
<organism evidence="15 16">
    <name type="scientific">Mycosarcoma maydis</name>
    <name type="common">Corn smut fungus</name>
    <name type="synonym">Ustilago maydis</name>
    <dbReference type="NCBI Taxonomy" id="5270"/>
    <lineage>
        <taxon>Eukaryota</taxon>
        <taxon>Fungi</taxon>
        <taxon>Dikarya</taxon>
        <taxon>Basidiomycota</taxon>
        <taxon>Ustilaginomycotina</taxon>
        <taxon>Ustilaginomycetes</taxon>
        <taxon>Ustilaginales</taxon>
        <taxon>Ustilaginaceae</taxon>
        <taxon>Mycosarcoma</taxon>
    </lineage>
</organism>
<dbReference type="GeneID" id="23562314"/>
<keyword evidence="9" id="KW-1133">Transmembrane helix</keyword>
<feature type="repeat" description="Solcar" evidence="12">
    <location>
        <begin position="874"/>
        <end position="963"/>
    </location>
</feature>
<dbReference type="Gene3D" id="1.10.238.10">
    <property type="entry name" value="EF-hand"/>
    <property type="match status" value="1"/>
</dbReference>
<dbReference type="InterPro" id="IPR002067">
    <property type="entry name" value="MCP"/>
</dbReference>
<keyword evidence="11 12" id="KW-0472">Membrane</keyword>
<dbReference type="GO" id="GO:0005509">
    <property type="term" value="F:calcium ion binding"/>
    <property type="evidence" value="ECO:0007669"/>
    <property type="project" value="InterPro"/>
</dbReference>
<keyword evidence="6" id="KW-0677">Repeat</keyword>
<feature type="region of interest" description="Disordered" evidence="13">
    <location>
        <begin position="1"/>
        <end position="72"/>
    </location>
</feature>
<evidence type="ECO:0000256" key="8">
    <source>
        <dbReference type="ARBA" id="ARBA00022837"/>
    </source>
</evidence>
<feature type="repeat" description="Solcar" evidence="12">
    <location>
        <begin position="646"/>
        <end position="760"/>
    </location>
</feature>
<evidence type="ECO:0000256" key="10">
    <source>
        <dbReference type="ARBA" id="ARBA00023128"/>
    </source>
</evidence>
<feature type="region of interest" description="Disordered" evidence="13">
    <location>
        <begin position="182"/>
        <end position="330"/>
    </location>
</feature>
<dbReference type="VEuPathDB" id="FungiDB:UMAG_01222"/>
<feature type="compositionally biased region" description="Low complexity" evidence="13">
    <location>
        <begin position="320"/>
        <end position="330"/>
    </location>
</feature>
<sequence>MSSAAASSMHTSDRTGPSSSTITSSGKAEPPESSSSAASTGSAALSSTSSTTSSTTSTGPPPSTVSPSQLGHNFWSSWISPSSSSAVAASSAMEKRSKPRRPSFEEFRAEEPPQARLIRLRGLFDTLLDEDDEQALAGGRAREEWIKSARRARYGVGGSLARGSLAPSDIRNSTVGFEACTMSNWSSSSNNSPSTSSSPSTSPSASTSSPGTTSSSSSSSPSSTESQLPTPPPPPRQSYAKELLNQCRKCREEIEEQRQRLAEEEAKRSASPGWSSSLSLPTWLGGEKASDSEQNSADAPKGTLATVTEKILPKALSGPASQQGTESSASSSSYLGSIGSFFGYGTNAPVSDAQALGYGHNPPDMEHEAGWTGSGVWGLSAVGHKKRAADRDRDEKVRRGDKVDDDGGARQRQIEWEGFLAYAENKERELYKIFVEMDRNADMLLDVQEIRAALDRAGIDVPQISLDDFIASLTSTRASAHASGERTYVTFPEFRDYLLLLPRKPSVPEIFRFYQVRKAFGLFGMGGIFAELAVGWGKTERGAAAVNFDGDVSLAGEEKKRESPAAKEAKRAEKLGKRQEAAAAAAAKSVDEMVESADASPSMSPSKVDETKQKAAQDASSAAKTAHDQSIDEEEEEEDNDMIHGAVALKFLVAGGIAGAVSRTATAPFDRLKIYLITTARSPEVAETAHAAVSGQAGVNQAAAAKAAGQGLGMLREALWNLYRDGGGLRAFWVGNGLNCLKIFPESAIKFLSYETAKRAFAKYVDNVSDSRDISGSSRFMSGGFGGITSQLAIYPVETLKTRLMSSQNAKTSLQGNALLAKTAKDMWAAGGLRTYYRGLTAGLVGVFPYSAIDMSTFEGIKLFYIKYTGKEEPGVLALLSFGSVSGSVGATTVYPLNLIRTRLQAAGTPAHPATYDGFWDAARKTYVREGFVGFYRGLVPTLAKVVPAVSISYVVYEQSKKRLGVQ</sequence>
<dbReference type="KEGG" id="uma:UMAG_01222"/>
<proteinExistence type="inferred from homology"/>
<dbReference type="Proteomes" id="UP000000561">
    <property type="component" value="Chromosome 2"/>
</dbReference>
<feature type="region of interest" description="Disordered" evidence="13">
    <location>
        <begin position="383"/>
        <end position="407"/>
    </location>
</feature>
<evidence type="ECO:0000313" key="15">
    <source>
        <dbReference type="EMBL" id="KIS71322.1"/>
    </source>
</evidence>
<evidence type="ECO:0000259" key="14">
    <source>
        <dbReference type="PROSITE" id="PS50222"/>
    </source>
</evidence>
<dbReference type="RefSeq" id="XP_011387158.1">
    <property type="nucleotide sequence ID" value="XM_011388856.1"/>
</dbReference>
<evidence type="ECO:0000256" key="6">
    <source>
        <dbReference type="ARBA" id="ARBA00022737"/>
    </source>
</evidence>
<reference evidence="15 16" key="1">
    <citation type="journal article" date="2006" name="Nature">
        <title>Insights from the genome of the biotrophic fungal plant pathogen Ustilago maydis.</title>
        <authorList>
            <person name="Kamper J."/>
            <person name="Kahmann R."/>
            <person name="Bolker M."/>
            <person name="Ma L.J."/>
            <person name="Brefort T."/>
            <person name="Saville B.J."/>
            <person name="Banuett F."/>
            <person name="Kronstad J.W."/>
            <person name="Gold S.E."/>
            <person name="Muller O."/>
            <person name="Perlin M.H."/>
            <person name="Wosten H.A."/>
            <person name="de Vries R."/>
            <person name="Ruiz-Herrera J."/>
            <person name="Reynaga-Pena C.G."/>
            <person name="Snetselaar K."/>
            <person name="McCann M."/>
            <person name="Perez-Martin J."/>
            <person name="Feldbrugge M."/>
            <person name="Basse C.W."/>
            <person name="Steinberg G."/>
            <person name="Ibeas J.I."/>
            <person name="Holloman W."/>
            <person name="Guzman P."/>
            <person name="Farman M."/>
            <person name="Stajich J.E."/>
            <person name="Sentandreu R."/>
            <person name="Gonzalez-Prieto J.M."/>
            <person name="Kennell J.C."/>
            <person name="Molina L."/>
            <person name="Schirawski J."/>
            <person name="Mendoza-Mendoza A."/>
            <person name="Greilinger D."/>
            <person name="Munch K."/>
            <person name="Rossel N."/>
            <person name="Scherer M."/>
            <person name="Vranes M."/>
            <person name="Ladendorf O."/>
            <person name="Vincon V."/>
            <person name="Fuchs U."/>
            <person name="Sandrock B."/>
            <person name="Meng S."/>
            <person name="Ho E.C."/>
            <person name="Cahill M.J."/>
            <person name="Boyce K.J."/>
            <person name="Klose J."/>
            <person name="Klosterman S.J."/>
            <person name="Deelstra H.J."/>
            <person name="Ortiz-Castellanos L."/>
            <person name="Li W."/>
            <person name="Sanchez-Alonso P."/>
            <person name="Schreier P.H."/>
            <person name="Hauser-Hahn I."/>
            <person name="Vaupel M."/>
            <person name="Koopmann E."/>
            <person name="Friedrich G."/>
            <person name="Voss H."/>
            <person name="Schluter T."/>
            <person name="Margolis J."/>
            <person name="Platt D."/>
            <person name="Swimmer C."/>
            <person name="Gnirke A."/>
            <person name="Chen F."/>
            <person name="Vysotskaia V."/>
            <person name="Mannhaupt G."/>
            <person name="Guldener U."/>
            <person name="Munsterkotter M."/>
            <person name="Haase D."/>
            <person name="Oesterheld M."/>
            <person name="Mewes H.W."/>
            <person name="Mauceli E.W."/>
            <person name="DeCaprio D."/>
            <person name="Wade C.M."/>
            <person name="Butler J."/>
            <person name="Young S."/>
            <person name="Jaffe D.B."/>
            <person name="Calvo S."/>
            <person name="Nusbaum C."/>
            <person name="Galagan J."/>
            <person name="Birren B.W."/>
        </authorList>
    </citation>
    <scope>NUCLEOTIDE SEQUENCE [LARGE SCALE GENOMIC DNA]</scope>
    <source>
        <strain evidence="16">DSM 14603 / FGSC 9021 / UM521</strain>
    </source>
</reference>
<dbReference type="STRING" id="237631.A0A0D1CE22"/>
<dbReference type="SUPFAM" id="SSF47473">
    <property type="entry name" value="EF-hand"/>
    <property type="match status" value="1"/>
</dbReference>
<dbReference type="InterPro" id="IPR011992">
    <property type="entry name" value="EF-hand-dom_pair"/>
</dbReference>
<comment type="similarity">
    <text evidence="2">Belongs to the mitochondrial carrier (TC 2.A.29) family.</text>
</comment>
<dbReference type="OrthoDB" id="270584at2759"/>
<feature type="region of interest" description="Disordered" evidence="13">
    <location>
        <begin position="152"/>
        <end position="171"/>
    </location>
</feature>
<dbReference type="PROSITE" id="PS50920">
    <property type="entry name" value="SOLCAR"/>
    <property type="match status" value="3"/>
</dbReference>
<dbReference type="Gene3D" id="1.50.40.10">
    <property type="entry name" value="Mitochondrial carrier domain"/>
    <property type="match status" value="1"/>
</dbReference>
<keyword evidence="10" id="KW-0496">Mitochondrion</keyword>
<dbReference type="GO" id="GO:0015867">
    <property type="term" value="P:ATP transport"/>
    <property type="evidence" value="ECO:0000318"/>
    <property type="project" value="GO_Central"/>
</dbReference>
<keyword evidence="16" id="KW-1185">Reference proteome</keyword>
<feature type="domain" description="EF-hand" evidence="14">
    <location>
        <begin position="425"/>
        <end position="460"/>
    </location>
</feature>
<dbReference type="SUPFAM" id="SSF103506">
    <property type="entry name" value="Mitochondrial carrier"/>
    <property type="match status" value="1"/>
</dbReference>
<evidence type="ECO:0000256" key="7">
    <source>
        <dbReference type="ARBA" id="ARBA00022792"/>
    </source>
</evidence>
<evidence type="ECO:0000256" key="5">
    <source>
        <dbReference type="ARBA" id="ARBA00022723"/>
    </source>
</evidence>
<keyword evidence="7" id="KW-0999">Mitochondrion inner membrane</keyword>
<dbReference type="GO" id="GO:0015866">
    <property type="term" value="P:ADP transport"/>
    <property type="evidence" value="ECO:0000318"/>
    <property type="project" value="GO_Central"/>
</dbReference>